<name>A0A4Y2LQ61_ARAVE</name>
<feature type="region of interest" description="Disordered" evidence="1">
    <location>
        <begin position="36"/>
        <end position="82"/>
    </location>
</feature>
<comment type="caution">
    <text evidence="2">The sequence shown here is derived from an EMBL/GenBank/DDBJ whole genome shotgun (WGS) entry which is preliminary data.</text>
</comment>
<protein>
    <submittedName>
        <fullName evidence="2">Uncharacterized protein</fullName>
    </submittedName>
</protein>
<organism evidence="2 3">
    <name type="scientific">Araneus ventricosus</name>
    <name type="common">Orbweaver spider</name>
    <name type="synonym">Epeira ventricosa</name>
    <dbReference type="NCBI Taxonomy" id="182803"/>
    <lineage>
        <taxon>Eukaryota</taxon>
        <taxon>Metazoa</taxon>
        <taxon>Ecdysozoa</taxon>
        <taxon>Arthropoda</taxon>
        <taxon>Chelicerata</taxon>
        <taxon>Arachnida</taxon>
        <taxon>Araneae</taxon>
        <taxon>Araneomorphae</taxon>
        <taxon>Entelegynae</taxon>
        <taxon>Araneoidea</taxon>
        <taxon>Araneidae</taxon>
        <taxon>Araneus</taxon>
    </lineage>
</organism>
<evidence type="ECO:0000256" key="1">
    <source>
        <dbReference type="SAM" id="MobiDB-lite"/>
    </source>
</evidence>
<gene>
    <name evidence="2" type="ORF">AVEN_256209_1</name>
</gene>
<evidence type="ECO:0000313" key="2">
    <source>
        <dbReference type="EMBL" id="GBN16732.1"/>
    </source>
</evidence>
<accession>A0A4Y2LQ61</accession>
<dbReference type="EMBL" id="BGPR01006179">
    <property type="protein sequence ID" value="GBN16732.1"/>
    <property type="molecule type" value="Genomic_DNA"/>
</dbReference>
<feature type="non-terminal residue" evidence="2">
    <location>
        <position position="1"/>
    </location>
</feature>
<keyword evidence="3" id="KW-1185">Reference proteome</keyword>
<reference evidence="2 3" key="1">
    <citation type="journal article" date="2019" name="Sci. Rep.">
        <title>Orb-weaving spider Araneus ventricosus genome elucidates the spidroin gene catalogue.</title>
        <authorList>
            <person name="Kono N."/>
            <person name="Nakamura H."/>
            <person name="Ohtoshi R."/>
            <person name="Moran D.A.P."/>
            <person name="Shinohara A."/>
            <person name="Yoshida Y."/>
            <person name="Fujiwara M."/>
            <person name="Mori M."/>
            <person name="Tomita M."/>
            <person name="Arakawa K."/>
        </authorList>
    </citation>
    <scope>NUCLEOTIDE SEQUENCE [LARGE SCALE GENOMIC DNA]</scope>
</reference>
<dbReference type="AlphaFoldDB" id="A0A4Y2LQ61"/>
<proteinExistence type="predicted"/>
<evidence type="ECO:0000313" key="3">
    <source>
        <dbReference type="Proteomes" id="UP000499080"/>
    </source>
</evidence>
<sequence>DFRHYSHKCLGIDNDDIEDEEDFRHFSQRSLGINIVDEEDRPGPSSSGTTLIEGYSPENMKGIDGSIDATTQRKRHSKQELILNKSPQGFWLPQLKPSDS</sequence>
<dbReference type="Proteomes" id="UP000499080">
    <property type="component" value="Unassembled WGS sequence"/>
</dbReference>